<proteinExistence type="predicted"/>
<comment type="caution">
    <text evidence="2">The sequence shown here is derived from an EMBL/GenBank/DDBJ whole genome shotgun (WGS) entry which is preliminary data.</text>
</comment>
<evidence type="ECO:0000313" key="2">
    <source>
        <dbReference type="EMBL" id="GAO16750.1"/>
    </source>
</evidence>
<feature type="region of interest" description="Disordered" evidence="1">
    <location>
        <begin position="1"/>
        <end position="33"/>
    </location>
</feature>
<name>A0A1B5L048_USTVR</name>
<gene>
    <name evidence="2" type="ORF">UVI_02058010</name>
</gene>
<dbReference type="AlphaFoldDB" id="A0A1B5L048"/>
<sequence>MPSAASRQAERTRSRLGNSGWAQTAQARAERASKVGEFHKFASARKTVPISPDGGGSSPGWLGSPDGRMMNPIIQACLLACVSGRVRRDDVSISASVSHHVVEAGKQAVRRTIRLDRRAQQADLSDFIHSIGILHALIPAFHVHVCQWSNIARRVAAPAWFFA</sequence>
<evidence type="ECO:0000313" key="3">
    <source>
        <dbReference type="Proteomes" id="UP000054053"/>
    </source>
</evidence>
<organism evidence="2 3">
    <name type="scientific">Ustilaginoidea virens</name>
    <name type="common">Rice false smut fungus</name>
    <name type="synonym">Villosiclava virens</name>
    <dbReference type="NCBI Taxonomy" id="1159556"/>
    <lineage>
        <taxon>Eukaryota</taxon>
        <taxon>Fungi</taxon>
        <taxon>Dikarya</taxon>
        <taxon>Ascomycota</taxon>
        <taxon>Pezizomycotina</taxon>
        <taxon>Sordariomycetes</taxon>
        <taxon>Hypocreomycetidae</taxon>
        <taxon>Hypocreales</taxon>
        <taxon>Clavicipitaceae</taxon>
        <taxon>Ustilaginoidea</taxon>
    </lineage>
</organism>
<accession>A0A1B5L048</accession>
<evidence type="ECO:0000256" key="1">
    <source>
        <dbReference type="SAM" id="MobiDB-lite"/>
    </source>
</evidence>
<feature type="compositionally biased region" description="Polar residues" evidence="1">
    <location>
        <begin position="15"/>
        <end position="26"/>
    </location>
</feature>
<dbReference type="EMBL" id="BBTG02000053">
    <property type="protein sequence ID" value="GAO16750.1"/>
    <property type="molecule type" value="Genomic_DNA"/>
</dbReference>
<reference evidence="3" key="1">
    <citation type="journal article" date="2016" name="Genome Announc.">
        <title>Genome sequence of Ustilaginoidea virens IPU010, a rice pathogenic fungus causing false smut.</title>
        <authorList>
            <person name="Kumagai T."/>
            <person name="Ishii T."/>
            <person name="Terai G."/>
            <person name="Umemura M."/>
            <person name="Machida M."/>
            <person name="Asai K."/>
        </authorList>
    </citation>
    <scope>NUCLEOTIDE SEQUENCE [LARGE SCALE GENOMIC DNA]</scope>
    <source>
        <strain evidence="3">IPU010</strain>
    </source>
</reference>
<protein>
    <submittedName>
        <fullName evidence="2">Uncharacterized protein</fullName>
    </submittedName>
</protein>
<dbReference type="Proteomes" id="UP000054053">
    <property type="component" value="Unassembled WGS sequence"/>
</dbReference>